<evidence type="ECO:0000313" key="1">
    <source>
        <dbReference type="EMBL" id="KAL3525577.1"/>
    </source>
</evidence>
<evidence type="ECO:0000313" key="2">
    <source>
        <dbReference type="Proteomes" id="UP001630127"/>
    </source>
</evidence>
<gene>
    <name evidence="1" type="ORF">ACH5RR_013949</name>
</gene>
<proteinExistence type="predicted"/>
<name>A0ABD3A451_9GENT</name>
<dbReference type="EMBL" id="JBJUIK010000006">
    <property type="protein sequence ID" value="KAL3525577.1"/>
    <property type="molecule type" value="Genomic_DNA"/>
</dbReference>
<organism evidence="1 2">
    <name type="scientific">Cinchona calisaya</name>
    <dbReference type="NCBI Taxonomy" id="153742"/>
    <lineage>
        <taxon>Eukaryota</taxon>
        <taxon>Viridiplantae</taxon>
        <taxon>Streptophyta</taxon>
        <taxon>Embryophyta</taxon>
        <taxon>Tracheophyta</taxon>
        <taxon>Spermatophyta</taxon>
        <taxon>Magnoliopsida</taxon>
        <taxon>eudicotyledons</taxon>
        <taxon>Gunneridae</taxon>
        <taxon>Pentapetalae</taxon>
        <taxon>asterids</taxon>
        <taxon>lamiids</taxon>
        <taxon>Gentianales</taxon>
        <taxon>Rubiaceae</taxon>
        <taxon>Cinchonoideae</taxon>
        <taxon>Cinchoneae</taxon>
        <taxon>Cinchona</taxon>
    </lineage>
</organism>
<dbReference type="PANTHER" id="PTHR34061">
    <property type="entry name" value="PROTEIN, PUTATIVE-RELATED"/>
    <property type="match status" value="1"/>
</dbReference>
<keyword evidence="2" id="KW-1185">Reference proteome</keyword>
<reference evidence="1 2" key="1">
    <citation type="submission" date="2024-11" db="EMBL/GenBank/DDBJ databases">
        <title>A near-complete genome assembly of Cinchona calisaya.</title>
        <authorList>
            <person name="Lian D.C."/>
            <person name="Zhao X.W."/>
            <person name="Wei L."/>
        </authorList>
    </citation>
    <scope>NUCLEOTIDE SEQUENCE [LARGE SCALE GENOMIC DNA]</scope>
    <source>
        <tissue evidence="1">Nenye</tissue>
    </source>
</reference>
<accession>A0ABD3A451</accession>
<dbReference type="PANTHER" id="PTHR34061:SF2">
    <property type="entry name" value="PROTEIN, PUTATIVE-RELATED"/>
    <property type="match status" value="1"/>
</dbReference>
<comment type="caution">
    <text evidence="1">The sequence shown here is derived from an EMBL/GenBank/DDBJ whole genome shotgun (WGS) entry which is preliminary data.</text>
</comment>
<dbReference type="AlphaFoldDB" id="A0ABD3A451"/>
<dbReference type="Proteomes" id="UP001630127">
    <property type="component" value="Unassembled WGS sequence"/>
</dbReference>
<protein>
    <submittedName>
        <fullName evidence="1">Uncharacterized protein</fullName>
    </submittedName>
</protein>
<sequence length="98" mass="10806">MDKNVSTGGCSTGMNLCYCKNRLIEESNDQKKSVASCRAPVIKMFDGLAARLVTGFTAAFFTSLERCYCMYIDTKDDSADDGGEWTLIDNNVSLKPEK</sequence>